<organism evidence="1">
    <name type="scientific">Myoviridae sp. ctdNl2</name>
    <dbReference type="NCBI Taxonomy" id="2825140"/>
    <lineage>
        <taxon>Viruses</taxon>
        <taxon>Duplodnaviria</taxon>
        <taxon>Heunggongvirae</taxon>
        <taxon>Uroviricota</taxon>
        <taxon>Caudoviricetes</taxon>
    </lineage>
</organism>
<name>A0A8S5QH85_9CAUD</name>
<sequence>MALGMIRSVETVAFKNVGTMLQSKKVTVTTHYEGYSSDITMYMLQEIYYVNQVHYDDYVLCVEVSLDRYNQFRVAMDTSYTAMLEYMRHILQSVLETLMREYLHLGHLGIEYGDIQSHVYQDVVSVLGLQCKVMTESVPYAILYQSGFDVNDTEQSMYYEVDGIGSIGVTVDGIQFVTKIHESSYDTKFGDIKGSVATTIKMQLYLKILCTTKSVLETISSYMGREGRYVRGVYGIWGTHVGTKLSILHKQILDINDMLVFYKDGVHHNYYEVVDTYGIVRIPIKVFQKRVMLNTVIQLQSIKDTVYDYVDGILDTLYNY</sequence>
<proteinExistence type="predicted"/>
<reference evidence="1" key="1">
    <citation type="journal article" date="2021" name="Proc. Natl. Acad. Sci. U.S.A.">
        <title>A Catalog of Tens of Thousands of Viruses from Human Metagenomes Reveals Hidden Associations with Chronic Diseases.</title>
        <authorList>
            <person name="Tisza M.J."/>
            <person name="Buck C.B."/>
        </authorList>
    </citation>
    <scope>NUCLEOTIDE SEQUENCE</scope>
    <source>
        <strain evidence="1">CtdNl2</strain>
    </source>
</reference>
<accession>A0A8S5QH85</accession>
<protein>
    <submittedName>
        <fullName evidence="1">Uncharacterized protein</fullName>
    </submittedName>
</protein>
<dbReference type="EMBL" id="BK015652">
    <property type="protein sequence ID" value="DAE18219.1"/>
    <property type="molecule type" value="Genomic_DNA"/>
</dbReference>
<evidence type="ECO:0000313" key="1">
    <source>
        <dbReference type="EMBL" id="DAE18219.1"/>
    </source>
</evidence>